<name>A0A3S0S245_9HYPH</name>
<evidence type="ECO:0000313" key="3">
    <source>
        <dbReference type="Proteomes" id="UP000278081"/>
    </source>
</evidence>
<feature type="region of interest" description="Disordered" evidence="1">
    <location>
        <begin position="36"/>
        <end position="59"/>
    </location>
</feature>
<reference evidence="2 3" key="1">
    <citation type="submission" date="2018-11" db="EMBL/GenBank/DDBJ databases">
        <title>Rhizobium chutanense sp. nov., isolated from root nodules of Phaseolus vulgaris in China.</title>
        <authorList>
            <person name="Huo Y."/>
        </authorList>
    </citation>
    <scope>NUCLEOTIDE SEQUENCE [LARGE SCALE GENOMIC DNA]</scope>
    <source>
        <strain evidence="2 3">C16</strain>
    </source>
</reference>
<evidence type="ECO:0000256" key="1">
    <source>
        <dbReference type="SAM" id="MobiDB-lite"/>
    </source>
</evidence>
<evidence type="ECO:0000313" key="2">
    <source>
        <dbReference type="EMBL" id="RUM06419.1"/>
    </source>
</evidence>
<dbReference type="Proteomes" id="UP000278081">
    <property type="component" value="Unassembled WGS sequence"/>
</dbReference>
<proteinExistence type="predicted"/>
<comment type="caution">
    <text evidence="2">The sequence shown here is derived from an EMBL/GenBank/DDBJ whole genome shotgun (WGS) entry which is preliminary data.</text>
</comment>
<sequence length="59" mass="6513">MKQTGEVYQPKSEKGNARKWEICTCHGCWARANGCPSPRGRCLERSRPVARPPSGPTGE</sequence>
<gene>
    <name evidence="2" type="ORF">EFR84_12380</name>
</gene>
<organism evidence="2 3">
    <name type="scientific">Rhizobium chutanense</name>
    <dbReference type="NCBI Taxonomy" id="2035448"/>
    <lineage>
        <taxon>Bacteria</taxon>
        <taxon>Pseudomonadati</taxon>
        <taxon>Pseudomonadota</taxon>
        <taxon>Alphaproteobacteria</taxon>
        <taxon>Hyphomicrobiales</taxon>
        <taxon>Rhizobiaceae</taxon>
        <taxon>Rhizobium/Agrobacterium group</taxon>
        <taxon>Rhizobium</taxon>
    </lineage>
</organism>
<dbReference type="EMBL" id="RJTJ01000009">
    <property type="protein sequence ID" value="RUM06419.1"/>
    <property type="molecule type" value="Genomic_DNA"/>
</dbReference>
<dbReference type="AlphaFoldDB" id="A0A3S0S245"/>
<protein>
    <submittedName>
        <fullName evidence="2">Uncharacterized protein</fullName>
    </submittedName>
</protein>
<accession>A0A3S0S245</accession>
<feature type="compositionally biased region" description="Pro residues" evidence="1">
    <location>
        <begin position="50"/>
        <end position="59"/>
    </location>
</feature>